<gene>
    <name evidence="1" type="ORF">HH308_20390</name>
</gene>
<proteinExistence type="predicted"/>
<keyword evidence="2" id="KW-1185">Reference proteome</keyword>
<dbReference type="EMBL" id="JABBNB010000024">
    <property type="protein sequence ID" value="NMO03579.1"/>
    <property type="molecule type" value="Genomic_DNA"/>
</dbReference>
<organism evidence="1 2">
    <name type="scientific">Gordonia asplenii</name>
    <dbReference type="NCBI Taxonomy" id="2725283"/>
    <lineage>
        <taxon>Bacteria</taxon>
        <taxon>Bacillati</taxon>
        <taxon>Actinomycetota</taxon>
        <taxon>Actinomycetes</taxon>
        <taxon>Mycobacteriales</taxon>
        <taxon>Gordoniaceae</taxon>
        <taxon>Gordonia</taxon>
    </lineage>
</organism>
<dbReference type="InterPro" id="IPR046611">
    <property type="entry name" value="DUF6670"/>
</dbReference>
<dbReference type="SUPFAM" id="SSF159245">
    <property type="entry name" value="AttH-like"/>
    <property type="match status" value="1"/>
</dbReference>
<evidence type="ECO:0000313" key="2">
    <source>
        <dbReference type="Proteomes" id="UP000550729"/>
    </source>
</evidence>
<name>A0A848KYX1_9ACTN</name>
<dbReference type="Pfam" id="PF20375">
    <property type="entry name" value="DUF6670"/>
    <property type="match status" value="1"/>
</dbReference>
<protein>
    <recommendedName>
        <fullName evidence="3">AttH domain-containing protein</fullName>
    </recommendedName>
</protein>
<dbReference type="AlphaFoldDB" id="A0A848KYX1"/>
<sequence>MSHVISTALSRLIVDAALPIVDSRIPASSAPFAQADVLRPNTRSRRWSAVHYGIFVPDLPAPHRYVNTMTLIGASGAEIFDNDYLAVEDARDTATVLSSTAHADQHFYRAYDSSNDCSFALDGSVLKWGDDLQIDVALPRVSVVGRYPGFDVDLQLEVTDQASYFVKTPIYDHFSLMAPYRGVVDGIEVEGLGTFEYARMTTHQSLASRTIPSALKLPADFFTYQIIDLDDRTQVLLTDVQARGRVACRLAHLRTVGGAAQVFDDVRFEVLESGAESVDVRGRRMSMPLRFRWTVRDRGAVLLMLDATVDAPWRYGHGRGYVGAYSYVGEFRGAAVDGSGYVEWIDVRP</sequence>
<evidence type="ECO:0000313" key="1">
    <source>
        <dbReference type="EMBL" id="NMO03579.1"/>
    </source>
</evidence>
<comment type="caution">
    <text evidence="1">The sequence shown here is derived from an EMBL/GenBank/DDBJ whole genome shotgun (WGS) entry which is preliminary data.</text>
</comment>
<dbReference type="RefSeq" id="WP_170196083.1">
    <property type="nucleotide sequence ID" value="NZ_JABBNB010000024.1"/>
</dbReference>
<accession>A0A848KYX1</accession>
<dbReference type="Proteomes" id="UP000550729">
    <property type="component" value="Unassembled WGS sequence"/>
</dbReference>
<evidence type="ECO:0008006" key="3">
    <source>
        <dbReference type="Google" id="ProtNLM"/>
    </source>
</evidence>
<reference evidence="1 2" key="1">
    <citation type="submission" date="2020-04" db="EMBL/GenBank/DDBJ databases">
        <title>Gordonia sp. nov. TBRC 11910.</title>
        <authorList>
            <person name="Suriyachadkun C."/>
        </authorList>
    </citation>
    <scope>NUCLEOTIDE SEQUENCE [LARGE SCALE GENOMIC DNA]</scope>
    <source>
        <strain evidence="1 2">TBRC 11910</strain>
    </source>
</reference>